<protein>
    <recommendedName>
        <fullName evidence="5">Bifunctional protein PutA</fullName>
    </recommendedName>
    <domain>
        <recommendedName>
            <fullName evidence="5">Proline dehydrogenase</fullName>
            <ecNumber evidence="5">1.5.5.2</ecNumber>
        </recommendedName>
        <alternativeName>
            <fullName evidence="5">Proline oxidase</fullName>
        </alternativeName>
    </domain>
    <domain>
        <recommendedName>
            <fullName evidence="5">Delta-1-pyrroline-5-carboxylate dehydrogenase</fullName>
            <shortName evidence="5">P5C dehydrogenase</shortName>
            <ecNumber evidence="5">1.2.1.88</ecNumber>
        </recommendedName>
        <alternativeName>
            <fullName evidence="5">L-glutamate gamma-semialdehyde dehydrogenase</fullName>
        </alternativeName>
    </domain>
</protein>
<comment type="similarity">
    <text evidence="5">In the N-terminal section; belongs to the proline dehydrogenase family.</text>
</comment>
<dbReference type="NCBIfam" id="TIGR01238">
    <property type="entry name" value="D1pyr5carbox3"/>
    <property type="match status" value="1"/>
</dbReference>
<evidence type="ECO:0000313" key="13">
    <source>
        <dbReference type="EMBL" id="GIL39441.1"/>
    </source>
</evidence>
<dbReference type="GO" id="GO:0004657">
    <property type="term" value="F:proline dehydrogenase activity"/>
    <property type="evidence" value="ECO:0007669"/>
    <property type="project" value="UniProtKB-UniRule"/>
</dbReference>
<evidence type="ECO:0000259" key="11">
    <source>
        <dbReference type="Pfam" id="PF14850"/>
    </source>
</evidence>
<dbReference type="EC" id="1.5.5.2" evidence="5"/>
<feature type="active site" evidence="6 7">
    <location>
        <position position="794"/>
    </location>
</feature>
<dbReference type="InterPro" id="IPR024090">
    <property type="entry name" value="PRODH_PutA_dom_I"/>
</dbReference>
<dbReference type="PIRSF" id="PIRSF000197">
    <property type="entry name" value="Bifunct_PutA"/>
    <property type="match status" value="1"/>
</dbReference>
<gene>
    <name evidence="13" type="primary">putA</name>
    <name evidence="13" type="ORF">TMPK1_16780</name>
</gene>
<dbReference type="RefSeq" id="WP_420242545.1">
    <property type="nucleotide sequence ID" value="NZ_BOPV01000001.1"/>
</dbReference>
<comment type="catalytic activity">
    <reaction evidence="5">
        <text>L-proline + a quinone = (S)-1-pyrroline-5-carboxylate + a quinol + H(+)</text>
        <dbReference type="Rhea" id="RHEA:23784"/>
        <dbReference type="ChEBI" id="CHEBI:15378"/>
        <dbReference type="ChEBI" id="CHEBI:17388"/>
        <dbReference type="ChEBI" id="CHEBI:24646"/>
        <dbReference type="ChEBI" id="CHEBI:60039"/>
        <dbReference type="ChEBI" id="CHEBI:132124"/>
        <dbReference type="EC" id="1.5.5.2"/>
    </reaction>
</comment>
<comment type="function">
    <text evidence="5">Oxidizes proline to glutamate for use as a carbon and nitrogen source.</text>
</comment>
<dbReference type="Pfam" id="PF01619">
    <property type="entry name" value="Pro_dh"/>
    <property type="match status" value="1"/>
</dbReference>
<keyword evidence="5" id="KW-0274">FAD</keyword>
<dbReference type="GO" id="GO:0003677">
    <property type="term" value="F:DNA binding"/>
    <property type="evidence" value="ECO:0007669"/>
    <property type="project" value="UniProtKB-KW"/>
</dbReference>
<evidence type="ECO:0000256" key="6">
    <source>
        <dbReference type="PIRSR" id="PIRSR000197-1"/>
    </source>
</evidence>
<evidence type="ECO:0000256" key="5">
    <source>
        <dbReference type="PIRNR" id="PIRNR000197"/>
    </source>
</evidence>
<dbReference type="Pfam" id="PF00171">
    <property type="entry name" value="Aldedh"/>
    <property type="match status" value="1"/>
</dbReference>
<dbReference type="AlphaFoldDB" id="A0A8S8XC71"/>
<dbReference type="Gene3D" id="1.20.5.460">
    <property type="entry name" value="Single helix bin"/>
    <property type="match status" value="1"/>
</dbReference>
<dbReference type="Gene3D" id="1.20.5.550">
    <property type="entry name" value="Single Helix bin"/>
    <property type="match status" value="1"/>
</dbReference>
<accession>A0A8S8XC71</accession>
<dbReference type="InterPro" id="IPR029041">
    <property type="entry name" value="FAD-linked_oxidoreductase-like"/>
</dbReference>
<evidence type="ECO:0000256" key="4">
    <source>
        <dbReference type="ARBA" id="ARBA00048142"/>
    </source>
</evidence>
<dbReference type="InterPro" id="IPR050485">
    <property type="entry name" value="Proline_metab_enzyme"/>
</dbReference>
<comment type="similarity">
    <text evidence="8">Belongs to the aldehyde dehydrogenase family.</text>
</comment>
<dbReference type="NCBIfam" id="NF008869">
    <property type="entry name" value="PRK11904.1"/>
    <property type="match status" value="1"/>
</dbReference>
<dbReference type="InterPro" id="IPR025703">
    <property type="entry name" value="Bifunct_PutA"/>
</dbReference>
<dbReference type="InterPro" id="IPR016163">
    <property type="entry name" value="Ald_DH_C"/>
</dbReference>
<dbReference type="InterPro" id="IPR002872">
    <property type="entry name" value="Proline_DH_dom"/>
</dbReference>
<dbReference type="CDD" id="cd07125">
    <property type="entry name" value="ALDH_PutA-P5CDH"/>
    <property type="match status" value="1"/>
</dbReference>
<dbReference type="InterPro" id="IPR005933">
    <property type="entry name" value="PutA_C"/>
</dbReference>
<evidence type="ECO:0000256" key="2">
    <source>
        <dbReference type="ARBA" id="ARBA00023002"/>
    </source>
</evidence>
<comment type="pathway">
    <text evidence="1 5">Amino-acid degradation; L-proline degradation into L-glutamate; L-glutamate from L-proline: step 2/2.</text>
</comment>
<comment type="caution">
    <text evidence="13">The sequence shown here is derived from an EMBL/GenBank/DDBJ whole genome shotgun (WGS) entry which is preliminary data.</text>
</comment>
<feature type="domain" description="Proline dehydrogenase PutA" evidence="11">
    <location>
        <begin position="67"/>
        <end position="175"/>
    </location>
</feature>
<comment type="cofactor">
    <cofactor evidence="5">
        <name>FAD</name>
        <dbReference type="ChEBI" id="CHEBI:57692"/>
    </cofactor>
</comment>
<dbReference type="SUPFAM" id="SSF51730">
    <property type="entry name" value="FAD-linked oxidoreductase"/>
    <property type="match status" value="1"/>
</dbReference>
<feature type="domain" description="Proline dehydrogenase" evidence="10">
    <location>
        <begin position="186"/>
        <end position="479"/>
    </location>
</feature>
<keyword evidence="5" id="KW-0805">Transcription regulation</keyword>
<dbReference type="InterPro" id="IPR016162">
    <property type="entry name" value="Ald_DH_N"/>
</dbReference>
<organism evidence="13 14">
    <name type="scientific">Roseiterribacter gracilis</name>
    <dbReference type="NCBI Taxonomy" id="2812848"/>
    <lineage>
        <taxon>Bacteria</taxon>
        <taxon>Pseudomonadati</taxon>
        <taxon>Pseudomonadota</taxon>
        <taxon>Alphaproteobacteria</taxon>
        <taxon>Rhodospirillales</taxon>
        <taxon>Roseiterribacteraceae</taxon>
        <taxon>Roseiterribacter</taxon>
    </lineage>
</organism>
<dbReference type="InterPro" id="IPR024089">
    <property type="entry name" value="PRODH_PutA_dom_I/II"/>
</dbReference>
<comment type="pathway">
    <text evidence="5">Amino-acid degradation; L-proline degradation into L-glutamate; L-glutamate from L-proline: step 1/2.</text>
</comment>
<dbReference type="SUPFAM" id="SSF53720">
    <property type="entry name" value="ALDH-like"/>
    <property type="match status" value="1"/>
</dbReference>
<dbReference type="PROSITE" id="PS00070">
    <property type="entry name" value="ALDEHYDE_DEHYDR_CYS"/>
    <property type="match status" value="1"/>
</dbReference>
<dbReference type="Gene3D" id="3.40.605.10">
    <property type="entry name" value="Aldehyde Dehydrogenase, Chain A, domain 1"/>
    <property type="match status" value="1"/>
</dbReference>
<evidence type="ECO:0000259" key="9">
    <source>
        <dbReference type="Pfam" id="PF00171"/>
    </source>
</evidence>
<keyword evidence="2 5" id="KW-0560">Oxidoreductase</keyword>
<dbReference type="InterPro" id="IPR024082">
    <property type="entry name" value="PRODH_PutA_dom_II"/>
</dbReference>
<feature type="active site" evidence="6">
    <location>
        <position position="828"/>
    </location>
</feature>
<dbReference type="PANTHER" id="PTHR42862:SF1">
    <property type="entry name" value="DELTA-1-PYRROLINE-5-CARBOXYLATE DEHYDROGENASE 2, ISOFORM A-RELATED"/>
    <property type="match status" value="1"/>
</dbReference>
<dbReference type="EMBL" id="BOPV01000001">
    <property type="protein sequence ID" value="GIL39441.1"/>
    <property type="molecule type" value="Genomic_DNA"/>
</dbReference>
<keyword evidence="5" id="KW-0285">Flavoprotein</keyword>
<dbReference type="InterPro" id="IPR029510">
    <property type="entry name" value="Ald_DH_CS_GLU"/>
</dbReference>
<keyword evidence="5" id="KW-0238">DNA-binding</keyword>
<feature type="domain" description="Proline utilization A proline dehydrogenase N-terminal" evidence="12">
    <location>
        <begin position="12"/>
        <end position="58"/>
    </location>
</feature>
<dbReference type="Gene3D" id="3.20.20.220">
    <property type="match status" value="1"/>
</dbReference>
<keyword evidence="5" id="KW-0642">Proline metabolism</keyword>
<dbReference type="InterPro" id="IPR016160">
    <property type="entry name" value="Ald_DH_CS_CYS"/>
</dbReference>
<keyword evidence="14" id="KW-1185">Reference proteome</keyword>
<keyword evidence="5" id="KW-0804">Transcription</keyword>
<dbReference type="GO" id="GO:0003700">
    <property type="term" value="F:DNA-binding transcription factor activity"/>
    <property type="evidence" value="ECO:0007669"/>
    <property type="project" value="InterPro"/>
</dbReference>
<dbReference type="InterPro" id="IPR016161">
    <property type="entry name" value="Ald_DH/histidinol_DH"/>
</dbReference>
<dbReference type="Pfam" id="PF18327">
    <property type="entry name" value="PRODH"/>
    <property type="match status" value="1"/>
</dbReference>
<dbReference type="InterPro" id="IPR015590">
    <property type="entry name" value="Aldehyde_DH_dom"/>
</dbReference>
<dbReference type="Pfam" id="PF14850">
    <property type="entry name" value="Pro_dh-DNA_bdg"/>
    <property type="match status" value="1"/>
</dbReference>
<name>A0A8S8XC71_9PROT</name>
<dbReference type="GO" id="GO:0009898">
    <property type="term" value="C:cytoplasmic side of plasma membrane"/>
    <property type="evidence" value="ECO:0007669"/>
    <property type="project" value="TreeGrafter"/>
</dbReference>
<feature type="domain" description="Aldehyde dehydrogenase" evidence="9">
    <location>
        <begin position="568"/>
        <end position="1019"/>
    </location>
</feature>
<evidence type="ECO:0000313" key="14">
    <source>
        <dbReference type="Proteomes" id="UP000681075"/>
    </source>
</evidence>
<dbReference type="Proteomes" id="UP000681075">
    <property type="component" value="Unassembled WGS sequence"/>
</dbReference>
<evidence type="ECO:0000256" key="1">
    <source>
        <dbReference type="ARBA" id="ARBA00004786"/>
    </source>
</evidence>
<sequence length="1037" mass="111049">MAAMTLSFDHDPLRDEIRRTHRQDEGAAIARLLQAVSADDTARSRIRRTAAELIQALRTDDSHVGQVDALMREYDLSSEEGVVLMTLAEALLRIPDAATRDLLIRDKLSDADFDKHVGQSDSTFVNLSSWALALTGRAMRATDGAGAWKRMISRVGEPVVRQAMLQAMRVLGSHFVLGETIDEALVRARDNEKKNYRHSYDMLGEAARTDEDAKRYLLSYHAAIAAIGKEAAGRGPIISPGISIKLSALHPRYELRQRARTLDELFPRVLELAEAAKRVNIGCTIDAEEADRLDLSLDLIGRLIDAPSLKGWDGLGLAVQAYSKRALPVLDWLIERTARANRRLMVRLVKGAYWDTEIKRAQEQGLDNYPVFTRKVATDLSYIAAAEKILKAGEHLYGQFATHNAYTVAAIRELAGNRSDYEFQRLHGMGEGLYARIVGPDSWGIACRVYAPVGTHRDLLAYLVRRLLENGANSSFVNQIADPAVPVDTLTRDPAEAIAAAAPSRIPLPAQLYAPERVNSKGIDLGDPLSVEALQASLRSVPRDGHVARPLIDGRALNGGTVRELATPQDRRDKVGLAYEATKADVTHAVDAAVKAQPDWDAIGVEARARILQRAADLFEEDRAAMLALCVREAGKTIPAAIAELREAVDFLRYYAAIAPSALGRHALPGPTGETNELSHHGRGVFACISPWNFPLAIFTGQVAAALIAGNAVVAKPAEQTPLIAARAVALLHQAGVPVGALSLLPGDGEQVGAPLVADPRIAGVCFTGSTQVARAINRQLAGRDGAIATLIAETGGLNAMIVDSSALLEQVVGDVLVSAFDSAGQRCSALRMLYVQEDVYESCKDMLTGAMAELTVGDPADLATDCGPVIDDDALKLLELHATRMPTAFASAPINCDATAHGSFFAPRAVAVTGVSDLPGEVFGPFLHVAPYKADRLEGVLDAITATGYGLTLGLQTRIDETVDRVRGHAKVGNFYVNRTVIGAVVGTQPFGGEGLSGTGPKAGGPNYLARFATERTVTINTTAAGGNASLMATAE</sequence>
<dbReference type="EC" id="1.2.1.88" evidence="5"/>
<dbReference type="InterPro" id="IPR041349">
    <property type="entry name" value="PRODH"/>
</dbReference>
<evidence type="ECO:0000256" key="3">
    <source>
        <dbReference type="ARBA" id="ARBA00023027"/>
    </source>
</evidence>
<dbReference type="Gene3D" id="3.40.309.10">
    <property type="entry name" value="Aldehyde Dehydrogenase, Chain A, domain 2"/>
    <property type="match status" value="1"/>
</dbReference>
<comment type="similarity">
    <text evidence="5">In the C-terminal section; belongs to the aldehyde dehydrogenase family.</text>
</comment>
<comment type="catalytic activity">
    <reaction evidence="4 5">
        <text>L-glutamate 5-semialdehyde + NAD(+) + H2O = L-glutamate + NADH + 2 H(+)</text>
        <dbReference type="Rhea" id="RHEA:30235"/>
        <dbReference type="ChEBI" id="CHEBI:15377"/>
        <dbReference type="ChEBI" id="CHEBI:15378"/>
        <dbReference type="ChEBI" id="CHEBI:29985"/>
        <dbReference type="ChEBI" id="CHEBI:57540"/>
        <dbReference type="ChEBI" id="CHEBI:57945"/>
        <dbReference type="ChEBI" id="CHEBI:58066"/>
        <dbReference type="EC" id="1.2.1.88"/>
    </reaction>
</comment>
<dbReference type="GO" id="GO:0003842">
    <property type="term" value="F:L-glutamate gamma-semialdehyde dehydrogenase activity"/>
    <property type="evidence" value="ECO:0007669"/>
    <property type="project" value="UniProtKB-UniRule"/>
</dbReference>
<keyword evidence="3 5" id="KW-0520">NAD</keyword>
<reference evidence="13" key="1">
    <citation type="submission" date="2021-02" db="EMBL/GenBank/DDBJ databases">
        <title>Genome sequence of Rhodospirillales sp. strain TMPK1 isolated from soil.</title>
        <authorList>
            <person name="Nakai R."/>
            <person name="Kusada H."/>
            <person name="Tamaki H."/>
        </authorList>
    </citation>
    <scope>NUCLEOTIDE SEQUENCE</scope>
    <source>
        <strain evidence="13">TMPK1</strain>
    </source>
</reference>
<dbReference type="SUPFAM" id="SSF81935">
    <property type="entry name" value="N-terminal domain of bifunctional PutA protein"/>
    <property type="match status" value="1"/>
</dbReference>
<dbReference type="FunFam" id="3.40.309.10:FF:000005">
    <property type="entry name" value="1-pyrroline-5-carboxylate dehydrogenase 1"/>
    <property type="match status" value="1"/>
</dbReference>
<evidence type="ECO:0000259" key="10">
    <source>
        <dbReference type="Pfam" id="PF01619"/>
    </source>
</evidence>
<dbReference type="PANTHER" id="PTHR42862">
    <property type="entry name" value="DELTA-1-PYRROLINE-5-CARBOXYLATE DEHYDROGENASE 1, ISOFORM A-RELATED"/>
    <property type="match status" value="1"/>
</dbReference>
<evidence type="ECO:0000256" key="8">
    <source>
        <dbReference type="RuleBase" id="RU003345"/>
    </source>
</evidence>
<keyword evidence="5" id="KW-0678">Repressor</keyword>
<dbReference type="GO" id="GO:0010133">
    <property type="term" value="P:L-proline catabolic process to L-glutamate"/>
    <property type="evidence" value="ECO:0007669"/>
    <property type="project" value="UniProtKB-UniRule"/>
</dbReference>
<evidence type="ECO:0000259" key="12">
    <source>
        <dbReference type="Pfam" id="PF18327"/>
    </source>
</evidence>
<evidence type="ECO:0000256" key="7">
    <source>
        <dbReference type="PROSITE-ProRule" id="PRU10007"/>
    </source>
</evidence>
<dbReference type="PROSITE" id="PS00687">
    <property type="entry name" value="ALDEHYDE_DEHYDR_GLU"/>
    <property type="match status" value="1"/>
</dbReference>
<proteinExistence type="inferred from homology"/>